<protein>
    <submittedName>
        <fullName evidence="2">Protein kinase-like protein</fullName>
    </submittedName>
</protein>
<gene>
    <name evidence="2" type="ORF">N7494_011265</name>
</gene>
<accession>A0AAD6GAL9</accession>
<evidence type="ECO:0000313" key="2">
    <source>
        <dbReference type="EMBL" id="KAJ5524615.1"/>
    </source>
</evidence>
<proteinExistence type="predicted"/>
<dbReference type="Proteomes" id="UP001220324">
    <property type="component" value="Unassembled WGS sequence"/>
</dbReference>
<dbReference type="EMBL" id="JAQIZZ010000008">
    <property type="protein sequence ID" value="KAJ5524615.1"/>
    <property type="molecule type" value="Genomic_DNA"/>
</dbReference>
<feature type="domain" description="Aminoglycoside phosphotransferase" evidence="1">
    <location>
        <begin position="110"/>
        <end position="249"/>
    </location>
</feature>
<dbReference type="SUPFAM" id="SSF56112">
    <property type="entry name" value="Protein kinase-like (PK-like)"/>
    <property type="match status" value="1"/>
</dbReference>
<dbReference type="Pfam" id="PF01636">
    <property type="entry name" value="APH"/>
    <property type="match status" value="1"/>
</dbReference>
<dbReference type="InterPro" id="IPR002575">
    <property type="entry name" value="Aminoglycoside_PTrfase"/>
</dbReference>
<evidence type="ECO:0000259" key="1">
    <source>
        <dbReference type="Pfam" id="PF01636"/>
    </source>
</evidence>
<keyword evidence="3" id="KW-1185">Reference proteome</keyword>
<name>A0AAD6GAL9_9EURO</name>
<sequence>MNKAKKLGNTDALTKYQTDRFFEKFGPISQDVCDNEAANISGGGTIKPTPMQGAQSYTVQVLSDAKSLIVQFRDPKSPIDLDLMTTARETYGRLVPNCQHLKERPGTLLVYKMNYLSGETFLLARTALRNAENFGLLSQTVQDFAVFFASAWNNRLASILAFNSSLIQNDYLSRLERISNKLPVSFSPLLDKLKSQLPSLFPDDYPMVIIYWDLVENIIHVDIQTGHLTGIVDWRDAEVGPFALQLWGLENIIGIRTTTGMCFHPQHIQLCRLFWQNIYEEIGDVSKGVKEAIHTARMIGIFLANGDFAGAPANTREMEEAVLRSITLD</sequence>
<evidence type="ECO:0000313" key="3">
    <source>
        <dbReference type="Proteomes" id="UP001220324"/>
    </source>
</evidence>
<reference evidence="2 3" key="1">
    <citation type="journal article" date="2023" name="IMA Fungus">
        <title>Comparative genomic study of the Penicillium genus elucidates a diverse pangenome and 15 lateral gene transfer events.</title>
        <authorList>
            <person name="Petersen C."/>
            <person name="Sorensen T."/>
            <person name="Nielsen M.R."/>
            <person name="Sondergaard T.E."/>
            <person name="Sorensen J.L."/>
            <person name="Fitzpatrick D.A."/>
            <person name="Frisvad J.C."/>
            <person name="Nielsen K.L."/>
        </authorList>
    </citation>
    <scope>NUCLEOTIDE SEQUENCE [LARGE SCALE GENOMIC DNA]</scope>
    <source>
        <strain evidence="2 3">IBT 35679</strain>
    </source>
</reference>
<dbReference type="InterPro" id="IPR011009">
    <property type="entry name" value="Kinase-like_dom_sf"/>
</dbReference>
<dbReference type="AlphaFoldDB" id="A0AAD6GAL9"/>
<organism evidence="2 3">
    <name type="scientific">Penicillium frequentans</name>
    <dbReference type="NCBI Taxonomy" id="3151616"/>
    <lineage>
        <taxon>Eukaryota</taxon>
        <taxon>Fungi</taxon>
        <taxon>Dikarya</taxon>
        <taxon>Ascomycota</taxon>
        <taxon>Pezizomycotina</taxon>
        <taxon>Eurotiomycetes</taxon>
        <taxon>Eurotiomycetidae</taxon>
        <taxon>Eurotiales</taxon>
        <taxon>Aspergillaceae</taxon>
        <taxon>Penicillium</taxon>
    </lineage>
</organism>
<comment type="caution">
    <text evidence="2">The sequence shown here is derived from an EMBL/GenBank/DDBJ whole genome shotgun (WGS) entry which is preliminary data.</text>
</comment>